<dbReference type="PANTHER" id="PTHR43479">
    <property type="entry name" value="ACREF/ENVCD OPERON REPRESSOR-RELATED"/>
    <property type="match status" value="1"/>
</dbReference>
<dbReference type="EMBL" id="CP012600">
    <property type="protein sequence ID" value="ALC82872.1"/>
    <property type="molecule type" value="Genomic_DNA"/>
</dbReference>
<evidence type="ECO:0000256" key="1">
    <source>
        <dbReference type="ARBA" id="ARBA00022491"/>
    </source>
</evidence>
<dbReference type="OrthoDB" id="9812134at2"/>
<proteinExistence type="predicted"/>
<evidence type="ECO:0000256" key="2">
    <source>
        <dbReference type="ARBA" id="ARBA00023125"/>
    </source>
</evidence>
<reference evidence="5 6" key="2">
    <citation type="journal article" date="2016" name="Int. J. Syst. Evol. Microbiol.">
        <title>Bacillus gobiensis sp. nov., isolated from a soil sample.</title>
        <authorList>
            <person name="Liu B."/>
            <person name="Liu G.H."/>
            <person name="Cetin S."/>
            <person name="Schumann P."/>
            <person name="Pan Z.Z."/>
            <person name="Chen Q.Q."/>
        </authorList>
    </citation>
    <scope>NUCLEOTIDE SEQUENCE [LARGE SCALE GENOMIC DNA]</scope>
    <source>
        <strain evidence="5 6">FJAT-4402</strain>
    </source>
</reference>
<dbReference type="Proteomes" id="UP000067625">
    <property type="component" value="Chromosome"/>
</dbReference>
<reference evidence="6" key="1">
    <citation type="submission" date="2015-08" db="EMBL/GenBank/DDBJ databases">
        <title>Genome sequencing project for genomic taxonomy and phylogenomics of Bacillus-like bacteria.</title>
        <authorList>
            <person name="Liu B."/>
            <person name="Wang J."/>
            <person name="Zhu Y."/>
            <person name="Liu G."/>
            <person name="Chen Q."/>
            <person name="Chen Z."/>
            <person name="Lan J."/>
            <person name="Che J."/>
            <person name="Ge C."/>
            <person name="Shi H."/>
            <person name="Pan Z."/>
            <person name="Liu X."/>
        </authorList>
    </citation>
    <scope>NUCLEOTIDE SEQUENCE [LARGE SCALE GENOMIC DNA]</scope>
    <source>
        <strain evidence="6">FJAT-4402</strain>
    </source>
</reference>
<dbReference type="AlphaFoldDB" id="A0A0M3RAB0"/>
<name>A0A0M3RAB0_9BACI</name>
<evidence type="ECO:0000259" key="4">
    <source>
        <dbReference type="PROSITE" id="PS50977"/>
    </source>
</evidence>
<dbReference type="GO" id="GO:0003677">
    <property type="term" value="F:DNA binding"/>
    <property type="evidence" value="ECO:0007669"/>
    <property type="project" value="UniProtKB-UniRule"/>
</dbReference>
<evidence type="ECO:0000313" key="5">
    <source>
        <dbReference type="EMBL" id="ALC82872.1"/>
    </source>
</evidence>
<dbReference type="PANTHER" id="PTHR43479:SF11">
    <property type="entry name" value="ACREF_ENVCD OPERON REPRESSOR-RELATED"/>
    <property type="match status" value="1"/>
</dbReference>
<dbReference type="PRINTS" id="PR00455">
    <property type="entry name" value="HTHTETR"/>
</dbReference>
<keyword evidence="2 3" id="KW-0238">DNA-binding</keyword>
<evidence type="ECO:0000313" key="6">
    <source>
        <dbReference type="Proteomes" id="UP000067625"/>
    </source>
</evidence>
<dbReference type="SUPFAM" id="SSF48498">
    <property type="entry name" value="Tetracyclin repressor-like, C-terminal domain"/>
    <property type="match status" value="1"/>
</dbReference>
<accession>A0A0M3RAB0</accession>
<feature type="domain" description="HTH tetR-type" evidence="4">
    <location>
        <begin position="1"/>
        <end position="58"/>
    </location>
</feature>
<dbReference type="PROSITE" id="PS01081">
    <property type="entry name" value="HTH_TETR_1"/>
    <property type="match status" value="1"/>
</dbReference>
<gene>
    <name evidence="5" type="ORF">AM592_15710</name>
</gene>
<dbReference type="InterPro" id="IPR009057">
    <property type="entry name" value="Homeodomain-like_sf"/>
</dbReference>
<dbReference type="PROSITE" id="PS50977">
    <property type="entry name" value="HTH_TETR_2"/>
    <property type="match status" value="1"/>
</dbReference>
<feature type="DNA-binding region" description="H-T-H motif" evidence="3">
    <location>
        <begin position="21"/>
        <end position="40"/>
    </location>
</feature>
<dbReference type="Gene3D" id="1.10.357.10">
    <property type="entry name" value="Tetracycline Repressor, domain 2"/>
    <property type="match status" value="1"/>
</dbReference>
<protein>
    <submittedName>
        <fullName evidence="5">TetR family transcriptional regulator</fullName>
    </submittedName>
</protein>
<dbReference type="Pfam" id="PF00440">
    <property type="entry name" value="TetR_N"/>
    <property type="match status" value="1"/>
</dbReference>
<keyword evidence="1" id="KW-0678">Repressor</keyword>
<dbReference type="InterPro" id="IPR050624">
    <property type="entry name" value="HTH-type_Tx_Regulator"/>
</dbReference>
<dbReference type="InterPro" id="IPR023772">
    <property type="entry name" value="DNA-bd_HTH_TetR-type_CS"/>
</dbReference>
<keyword evidence="6" id="KW-1185">Reference proteome</keyword>
<evidence type="ECO:0000256" key="3">
    <source>
        <dbReference type="PROSITE-ProRule" id="PRU00335"/>
    </source>
</evidence>
<dbReference type="PATRIC" id="fig|1441095.3.peg.3465"/>
<dbReference type="Gene3D" id="1.10.10.60">
    <property type="entry name" value="Homeodomain-like"/>
    <property type="match status" value="1"/>
</dbReference>
<dbReference type="InterPro" id="IPR001647">
    <property type="entry name" value="HTH_TetR"/>
</dbReference>
<dbReference type="InterPro" id="IPR036271">
    <property type="entry name" value="Tet_transcr_reg_TetR-rel_C_sf"/>
</dbReference>
<dbReference type="SUPFAM" id="SSF46689">
    <property type="entry name" value="Homeodomain-like"/>
    <property type="match status" value="1"/>
</dbReference>
<dbReference type="RefSeq" id="WP_053604689.1">
    <property type="nucleotide sequence ID" value="NZ_CP012600.1"/>
</dbReference>
<dbReference type="STRING" id="1441095.AM592_15710"/>
<organism evidence="5 6">
    <name type="scientific">Bacillus gobiensis</name>
    <dbReference type="NCBI Taxonomy" id="1441095"/>
    <lineage>
        <taxon>Bacteria</taxon>
        <taxon>Bacillati</taxon>
        <taxon>Bacillota</taxon>
        <taxon>Bacilli</taxon>
        <taxon>Bacillales</taxon>
        <taxon>Bacillaceae</taxon>
        <taxon>Bacillus</taxon>
    </lineage>
</organism>
<sequence>MKNRIVDETIHLIHKKGISFTISDLASRLSVSRRTIYEHFSSKDEIVEEVINRFIYQIQAKEQEIACHAQLNSLEKIKLILTYVPEDFQLMDPQLISNIKKSHYNQWVKLDRFIKEEWSEVLFLLEKGIEEGKIKRVNPELFIQMYLSGINKIFDSKFILGNQLSIQSALNEMIDILLNGISMKGEEK</sequence>